<dbReference type="AlphaFoldDB" id="A0A914MH59"/>
<dbReference type="WBParaSite" id="Minc3s01716g25825">
    <property type="protein sequence ID" value="Minc3s01716g25825"/>
    <property type="gene ID" value="Minc3s01716g25825"/>
</dbReference>
<name>A0A914MH59_MELIC</name>
<evidence type="ECO:0000313" key="2">
    <source>
        <dbReference type="WBParaSite" id="Minc3s01716g25825"/>
    </source>
</evidence>
<evidence type="ECO:0000313" key="1">
    <source>
        <dbReference type="Proteomes" id="UP000887563"/>
    </source>
</evidence>
<keyword evidence="1" id="KW-1185">Reference proteome</keyword>
<sequence>MEVGCLLRWVLRSFSTWTRNLFCLLSKTSFKENFCYFRYGNIRLGIKARTSGAAFAVGIGSFVAYKMLCRLIKSNSIWTALEQLSPTEEQKHDQKASVSTNNEAVILAEGFYAVRLGGENELLRRLDEFLSASTASKADEIEGKPHVAVVQVRQANALKRLFRRNQHLQGIASMDQQINLNNSREENEEKIKNNTIASRGDIVRYGSDALISKRRKELNENTEDNEGNLRLELI</sequence>
<reference evidence="2" key="1">
    <citation type="submission" date="2022-11" db="UniProtKB">
        <authorList>
            <consortium name="WormBaseParasite"/>
        </authorList>
    </citation>
    <scope>IDENTIFICATION</scope>
</reference>
<accession>A0A914MH59</accession>
<protein>
    <submittedName>
        <fullName evidence="2">Uncharacterized protein</fullName>
    </submittedName>
</protein>
<dbReference type="Proteomes" id="UP000887563">
    <property type="component" value="Unplaced"/>
</dbReference>
<organism evidence="1 2">
    <name type="scientific">Meloidogyne incognita</name>
    <name type="common">Southern root-knot nematode worm</name>
    <name type="synonym">Oxyuris incognita</name>
    <dbReference type="NCBI Taxonomy" id="6306"/>
    <lineage>
        <taxon>Eukaryota</taxon>
        <taxon>Metazoa</taxon>
        <taxon>Ecdysozoa</taxon>
        <taxon>Nematoda</taxon>
        <taxon>Chromadorea</taxon>
        <taxon>Rhabditida</taxon>
        <taxon>Tylenchina</taxon>
        <taxon>Tylenchomorpha</taxon>
        <taxon>Tylenchoidea</taxon>
        <taxon>Meloidogynidae</taxon>
        <taxon>Meloidogyninae</taxon>
        <taxon>Meloidogyne</taxon>
        <taxon>Meloidogyne incognita group</taxon>
    </lineage>
</organism>
<proteinExistence type="predicted"/>